<dbReference type="InterPro" id="IPR021527">
    <property type="entry name" value="DUF2795"/>
</dbReference>
<dbReference type="OrthoDB" id="13430at2157"/>
<protein>
    <recommendedName>
        <fullName evidence="4">DUF2795 domain-containing protein</fullName>
    </recommendedName>
</protein>
<feature type="region of interest" description="Disordered" evidence="1">
    <location>
        <begin position="1"/>
        <end position="36"/>
    </location>
</feature>
<proteinExistence type="predicted"/>
<dbReference type="EMBL" id="VOAH01000003">
    <property type="protein sequence ID" value="TVP41484.1"/>
    <property type="molecule type" value="Genomic_DNA"/>
</dbReference>
<evidence type="ECO:0000313" key="2">
    <source>
        <dbReference type="EMBL" id="TVP41484.1"/>
    </source>
</evidence>
<evidence type="ECO:0000313" key="3">
    <source>
        <dbReference type="Proteomes" id="UP000315289"/>
    </source>
</evidence>
<evidence type="ECO:0000256" key="1">
    <source>
        <dbReference type="SAM" id="MobiDB-lite"/>
    </source>
</evidence>
<evidence type="ECO:0008006" key="4">
    <source>
        <dbReference type="Google" id="ProtNLM"/>
    </source>
</evidence>
<accession>A0A557SXZ6</accession>
<gene>
    <name evidence="2" type="ORF">NARC_30199</name>
</gene>
<comment type="caution">
    <text evidence="2">The sequence shown here is derived from an EMBL/GenBank/DDBJ whole genome shotgun (WGS) entry which is preliminary data.</text>
</comment>
<dbReference type="RefSeq" id="WP_144728967.1">
    <property type="nucleotide sequence ID" value="NZ_ML675579.1"/>
</dbReference>
<sequence length="109" mass="12256">MNTSYNNEKKEQIPKEDGPEGQTGKFVSQQNAIEGQRKEVSVESYSTVAELGQVLKDLDFPVEKSKVLEFIRQHQSIQNKDKILSSLSSLEEKSYNNVSEITMAAGLVY</sequence>
<dbReference type="Proteomes" id="UP000315289">
    <property type="component" value="Unassembled WGS sequence"/>
</dbReference>
<organism evidence="2 3">
    <name type="scientific">Candidatus Nitrosocosmicus arcticus</name>
    <dbReference type="NCBI Taxonomy" id="2035267"/>
    <lineage>
        <taxon>Archaea</taxon>
        <taxon>Nitrososphaerota</taxon>
        <taxon>Nitrososphaeria</taxon>
        <taxon>Nitrososphaerales</taxon>
        <taxon>Nitrososphaeraceae</taxon>
        <taxon>Candidatus Nitrosocosmicus</taxon>
    </lineage>
</organism>
<feature type="compositionally biased region" description="Basic and acidic residues" evidence="1">
    <location>
        <begin position="7"/>
        <end position="18"/>
    </location>
</feature>
<dbReference type="Pfam" id="PF11387">
    <property type="entry name" value="DUF2795"/>
    <property type="match status" value="1"/>
</dbReference>
<keyword evidence="3" id="KW-1185">Reference proteome</keyword>
<name>A0A557SXZ6_9ARCH</name>
<dbReference type="AlphaFoldDB" id="A0A557SXZ6"/>
<reference evidence="2 3" key="1">
    <citation type="journal article" date="2019" name="Front. Microbiol.">
        <title>Ammonia Oxidation by the Arctic Terrestrial Thaumarchaeote Candidatus Nitrosocosmicus arcticus Is Stimulated by Increasing Temperatures.</title>
        <authorList>
            <person name="Alves R.J.E."/>
            <person name="Kerou M."/>
            <person name="Zappe A."/>
            <person name="Bittner R."/>
            <person name="Abby S.S."/>
            <person name="Schmidt H.A."/>
            <person name="Pfeifer K."/>
            <person name="Schleper C."/>
        </authorList>
    </citation>
    <scope>NUCLEOTIDE SEQUENCE [LARGE SCALE GENOMIC DNA]</scope>
    <source>
        <strain evidence="2 3">Kfb</strain>
    </source>
</reference>